<accession>A0ACC1Y726</accession>
<dbReference type="Proteomes" id="UP001164539">
    <property type="component" value="Chromosome 5"/>
</dbReference>
<name>A0ACC1Y726_MELAZ</name>
<organism evidence="1 2">
    <name type="scientific">Melia azedarach</name>
    <name type="common">Chinaberry tree</name>
    <dbReference type="NCBI Taxonomy" id="155640"/>
    <lineage>
        <taxon>Eukaryota</taxon>
        <taxon>Viridiplantae</taxon>
        <taxon>Streptophyta</taxon>
        <taxon>Embryophyta</taxon>
        <taxon>Tracheophyta</taxon>
        <taxon>Spermatophyta</taxon>
        <taxon>Magnoliopsida</taxon>
        <taxon>eudicotyledons</taxon>
        <taxon>Gunneridae</taxon>
        <taxon>Pentapetalae</taxon>
        <taxon>rosids</taxon>
        <taxon>malvids</taxon>
        <taxon>Sapindales</taxon>
        <taxon>Meliaceae</taxon>
        <taxon>Melia</taxon>
    </lineage>
</organism>
<sequence>MEDGNCEIKKKRRRIDKVDRISSLPEPLLQHIMLFLPFQQVAQTSLVSKVWRQAWLTFPVLEFNEFDERNRYQRPYQWVKRISQIRPYWEQIVQIRHRNRVGVRKFKLKTADKELADRCASYAIENNVKELQLNIWYTDQIDPSEWYNVPPIVLSSKSIDVLTLIHCKLESTRSDLKLSLRKLCLIKVRCDDQVINNIFLRCGLLEYLEVTACHGFKTIKLFGLTKLSKIIIGQNDEVKQLKIDALNANSWLCIRSNMLHELQLDICKNLTSLSLGSSSSFTDEWLCSIISRIPLLEKLSICQFYNIECMKISSCRLKDLSITICGNLVEVRLETPNLHIFRYVGDVISFSSGSDLTLSETHLCLTPKRVAFLLEPFDNIEPEWHKKYVELIAKFRQCSNVVNLQSLHLEYVHFPGELRQILTPPLSGVKHFKFKTQFIELNYAFAKVMDFLLWISPHAETICLEYPDNKFRFQFSYKQPPVYEGEIARCCKSLPVVLCWEHCIEKVDIEITNTYFEMSKATGEIRESRNLKKSVKGENILEEIDGLAVSRFYRASCQSTRDTRGRHEVLAIKQSRSSYQSNLING</sequence>
<evidence type="ECO:0000313" key="2">
    <source>
        <dbReference type="Proteomes" id="UP001164539"/>
    </source>
</evidence>
<proteinExistence type="predicted"/>
<protein>
    <submittedName>
        <fullName evidence="1">F-box domain containing protein</fullName>
    </submittedName>
</protein>
<gene>
    <name evidence="1" type="ORF">OWV82_010398</name>
</gene>
<comment type="caution">
    <text evidence="1">The sequence shown here is derived from an EMBL/GenBank/DDBJ whole genome shotgun (WGS) entry which is preliminary data.</text>
</comment>
<dbReference type="EMBL" id="CM051398">
    <property type="protein sequence ID" value="KAJ4718754.1"/>
    <property type="molecule type" value="Genomic_DNA"/>
</dbReference>
<keyword evidence="2" id="KW-1185">Reference proteome</keyword>
<reference evidence="1 2" key="1">
    <citation type="journal article" date="2023" name="Science">
        <title>Complex scaffold remodeling in plant triterpene biosynthesis.</title>
        <authorList>
            <person name="De La Pena R."/>
            <person name="Hodgson H."/>
            <person name="Liu J.C."/>
            <person name="Stephenson M.J."/>
            <person name="Martin A.C."/>
            <person name="Owen C."/>
            <person name="Harkess A."/>
            <person name="Leebens-Mack J."/>
            <person name="Jimenez L.E."/>
            <person name="Osbourn A."/>
            <person name="Sattely E.S."/>
        </authorList>
    </citation>
    <scope>NUCLEOTIDE SEQUENCE [LARGE SCALE GENOMIC DNA]</scope>
    <source>
        <strain evidence="2">cv. JPN11</strain>
        <tissue evidence="1">Leaf</tissue>
    </source>
</reference>
<evidence type="ECO:0000313" key="1">
    <source>
        <dbReference type="EMBL" id="KAJ4718754.1"/>
    </source>
</evidence>